<dbReference type="GO" id="GO:0003677">
    <property type="term" value="F:DNA binding"/>
    <property type="evidence" value="ECO:0007669"/>
    <property type="project" value="UniProtKB-UniRule"/>
</dbReference>
<dbReference type="InterPro" id="IPR036638">
    <property type="entry name" value="HLH_DNA-bd_sf"/>
</dbReference>
<dbReference type="Pfam" id="PF00010">
    <property type="entry name" value="HLH"/>
    <property type="match status" value="1"/>
</dbReference>
<keyword evidence="5" id="KW-0010">Activator</keyword>
<dbReference type="InterPro" id="IPR002418">
    <property type="entry name" value="Tscrpt_reg_Myc"/>
</dbReference>
<dbReference type="GO" id="GO:0046983">
    <property type="term" value="F:protein dimerization activity"/>
    <property type="evidence" value="ECO:0007669"/>
    <property type="project" value="InterPro"/>
</dbReference>
<evidence type="ECO:0000256" key="11">
    <source>
        <dbReference type="SAM" id="MobiDB-lite"/>
    </source>
</evidence>
<evidence type="ECO:0000256" key="1">
    <source>
        <dbReference type="ARBA" id="ARBA00003607"/>
    </source>
</evidence>
<dbReference type="SUPFAM" id="SSF47459">
    <property type="entry name" value="HLH, helix-loop-helix DNA-binding domain"/>
    <property type="match status" value="1"/>
</dbReference>
<evidence type="ECO:0000256" key="9">
    <source>
        <dbReference type="PIRNR" id="PIRNR001705"/>
    </source>
</evidence>
<evidence type="ECO:0000256" key="4">
    <source>
        <dbReference type="ARBA" id="ARBA00023125"/>
    </source>
</evidence>
<accession>A0AA88LS14</accession>
<evidence type="ECO:0000256" key="6">
    <source>
        <dbReference type="ARBA" id="ARBA00023163"/>
    </source>
</evidence>
<comment type="subcellular location">
    <subcellularLocation>
        <location evidence="2 9">Nucleus</location>
    </subcellularLocation>
</comment>
<dbReference type="InterPro" id="IPR012682">
    <property type="entry name" value="Tscrpt_reg_Myc_N"/>
</dbReference>
<dbReference type="GO" id="GO:0005634">
    <property type="term" value="C:nucleus"/>
    <property type="evidence" value="ECO:0007669"/>
    <property type="project" value="UniProtKB-SubCell"/>
</dbReference>
<dbReference type="Gene3D" id="4.10.280.10">
    <property type="entry name" value="Helix-loop-helix DNA-binding domain"/>
    <property type="match status" value="1"/>
</dbReference>
<dbReference type="SMART" id="SM00353">
    <property type="entry name" value="HLH"/>
    <property type="match status" value="1"/>
</dbReference>
<keyword evidence="14" id="KW-1185">Reference proteome</keyword>
<dbReference type="Pfam" id="PF01056">
    <property type="entry name" value="Myc_N"/>
    <property type="match status" value="1"/>
</dbReference>
<evidence type="ECO:0000256" key="10">
    <source>
        <dbReference type="SAM" id="Coils"/>
    </source>
</evidence>
<evidence type="ECO:0000313" key="13">
    <source>
        <dbReference type="EMBL" id="KAK2822889.1"/>
    </source>
</evidence>
<feature type="region of interest" description="Disordered" evidence="11">
    <location>
        <begin position="218"/>
        <end position="264"/>
    </location>
</feature>
<name>A0AA88LS14_CHASR</name>
<dbReference type="InterPro" id="IPR011598">
    <property type="entry name" value="bHLH_dom"/>
</dbReference>
<reference evidence="13" key="1">
    <citation type="submission" date="2023-07" db="EMBL/GenBank/DDBJ databases">
        <title>Chromosome-level Genome Assembly of Striped Snakehead (Channa striata).</title>
        <authorList>
            <person name="Liu H."/>
        </authorList>
    </citation>
    <scope>NUCLEOTIDE SEQUENCE</scope>
    <source>
        <strain evidence="13">Gz</strain>
        <tissue evidence="13">Muscle</tissue>
    </source>
</reference>
<dbReference type="PIRSF" id="PIRSF001705">
    <property type="entry name" value="Myc_protein"/>
    <property type="match status" value="1"/>
</dbReference>
<evidence type="ECO:0000313" key="14">
    <source>
        <dbReference type="Proteomes" id="UP001187415"/>
    </source>
</evidence>
<dbReference type="GO" id="GO:0003700">
    <property type="term" value="F:DNA-binding transcription factor activity"/>
    <property type="evidence" value="ECO:0007669"/>
    <property type="project" value="InterPro"/>
</dbReference>
<dbReference type="Proteomes" id="UP001187415">
    <property type="component" value="Unassembled WGS sequence"/>
</dbReference>
<keyword evidence="7 9" id="KW-0539">Nucleus</keyword>
<feature type="region of interest" description="Disordered" evidence="11">
    <location>
        <begin position="159"/>
        <end position="179"/>
    </location>
</feature>
<dbReference type="Pfam" id="PF02344">
    <property type="entry name" value="Myc-LZ"/>
    <property type="match status" value="1"/>
</dbReference>
<dbReference type="CDD" id="cd11400">
    <property type="entry name" value="bHLHzip_Myc"/>
    <property type="match status" value="1"/>
</dbReference>
<feature type="compositionally biased region" description="Low complexity" evidence="11">
    <location>
        <begin position="159"/>
        <end position="172"/>
    </location>
</feature>
<feature type="coiled-coil region" evidence="10">
    <location>
        <begin position="377"/>
        <end position="411"/>
    </location>
</feature>
<feature type="compositionally biased region" description="Acidic residues" evidence="11">
    <location>
        <begin position="236"/>
        <end position="250"/>
    </location>
</feature>
<feature type="region of interest" description="Disordered" evidence="11">
    <location>
        <begin position="310"/>
        <end position="332"/>
    </location>
</feature>
<evidence type="ECO:0000256" key="7">
    <source>
        <dbReference type="ARBA" id="ARBA00023242"/>
    </source>
</evidence>
<comment type="function">
    <text evidence="1 9">Transcription factor that binds DNA in a non-specific manner, yet also specifically recognizes the core sequence 5'-CAC[GA]TG-3'. Activates the transcription of growth-related genes.</text>
</comment>
<evidence type="ECO:0000256" key="2">
    <source>
        <dbReference type="ARBA" id="ARBA00004123"/>
    </source>
</evidence>
<comment type="caution">
    <text evidence="13">The sequence shown here is derived from an EMBL/GenBank/DDBJ whole genome shotgun (WGS) entry which is preliminary data.</text>
</comment>
<gene>
    <name evidence="13" type="ORF">Q5P01_022954</name>
</gene>
<dbReference type="PRINTS" id="PR00044">
    <property type="entry name" value="LEUZIPPRMYC"/>
</dbReference>
<evidence type="ECO:0000256" key="8">
    <source>
        <dbReference type="ARBA" id="ARBA00025872"/>
    </source>
</evidence>
<sequence length="412" mass="46327">MERVDDRGNNQWVKAVPFSRGLVTAAIMPPVWTSTNYDYDYDMVQPCFFLDGEEEDFYAPPRSQLLPGPSEDIWKKFELLPTPPLSPSQSPSHSVVPLSAADHLEAVSELLDEDLNPSATVLESFIIQDCMWSSSFAAATKLEKVVSKRMALLRACQNSAASTASNSTEQAADQQETRSEVNTSYLQDLHAAATDCVDPSVVFSYAVLNKKGDDGTAVEEASELRLDSPPLSSSDSESEEEEEEEDEEIDVVTVDRRRATQRSDMSPLVLKRSHINIHQHNYAAQQPSAPHEQPALKRVRSEATCASLKQSSGRTCWSPRSDSEDSEDRRRTHNVLERQRRNELKMSFLALRDEVPAVAKNDKAAKVAILKKATEFIVELKKDERRLLTSKDELKKRSRALRLRLEQLRTLH</sequence>
<protein>
    <recommendedName>
        <fullName evidence="9">Transcriptional regulator</fullName>
    </recommendedName>
</protein>
<comment type="subunit">
    <text evidence="8">Efficient DNA binding requires dimerization with another bHLH protein. Binds DNA as a heterodimer with MAX.</text>
</comment>
<dbReference type="FunFam" id="4.10.280.10:FF:000019">
    <property type="entry name" value="Myc proto-oncogene protein"/>
    <property type="match status" value="1"/>
</dbReference>
<dbReference type="AlphaFoldDB" id="A0AA88LS14"/>
<dbReference type="InterPro" id="IPR050433">
    <property type="entry name" value="Myc_transcription_factors"/>
</dbReference>
<organism evidence="13 14">
    <name type="scientific">Channa striata</name>
    <name type="common">Snakehead murrel</name>
    <name type="synonym">Ophicephalus striatus</name>
    <dbReference type="NCBI Taxonomy" id="64152"/>
    <lineage>
        <taxon>Eukaryota</taxon>
        <taxon>Metazoa</taxon>
        <taxon>Chordata</taxon>
        <taxon>Craniata</taxon>
        <taxon>Vertebrata</taxon>
        <taxon>Euteleostomi</taxon>
        <taxon>Actinopterygii</taxon>
        <taxon>Neopterygii</taxon>
        <taxon>Teleostei</taxon>
        <taxon>Neoteleostei</taxon>
        <taxon>Acanthomorphata</taxon>
        <taxon>Anabantaria</taxon>
        <taxon>Anabantiformes</taxon>
        <taxon>Channoidei</taxon>
        <taxon>Channidae</taxon>
        <taxon>Channa</taxon>
    </lineage>
</organism>
<dbReference type="PANTHER" id="PTHR45851">
    <property type="entry name" value="MYC PROTO-ONCOGENE"/>
    <property type="match status" value="1"/>
</dbReference>
<feature type="domain" description="BHLH" evidence="12">
    <location>
        <begin position="328"/>
        <end position="380"/>
    </location>
</feature>
<keyword evidence="6" id="KW-0804">Transcription</keyword>
<feature type="compositionally biased region" description="Basic and acidic residues" evidence="11">
    <location>
        <begin position="321"/>
        <end position="332"/>
    </location>
</feature>
<evidence type="ECO:0000256" key="5">
    <source>
        <dbReference type="ARBA" id="ARBA00023159"/>
    </source>
</evidence>
<keyword evidence="3" id="KW-0805">Transcription regulation</keyword>
<dbReference type="EMBL" id="JAUPFM010000018">
    <property type="protein sequence ID" value="KAK2822889.1"/>
    <property type="molecule type" value="Genomic_DNA"/>
</dbReference>
<dbReference type="PROSITE" id="PS50888">
    <property type="entry name" value="BHLH"/>
    <property type="match status" value="1"/>
</dbReference>
<evidence type="ECO:0000259" key="12">
    <source>
        <dbReference type="PROSITE" id="PS50888"/>
    </source>
</evidence>
<proteinExistence type="predicted"/>
<evidence type="ECO:0000256" key="3">
    <source>
        <dbReference type="ARBA" id="ARBA00023015"/>
    </source>
</evidence>
<dbReference type="InterPro" id="IPR003327">
    <property type="entry name" value="Myc-LZ"/>
</dbReference>
<keyword evidence="4 9" id="KW-0238">DNA-binding</keyword>
<keyword evidence="10" id="KW-0175">Coiled coil</keyword>